<evidence type="ECO:0000313" key="1">
    <source>
        <dbReference type="EMBL" id="QOD39982.1"/>
    </source>
</evidence>
<dbReference type="GeneID" id="80539383"/>
<evidence type="ECO:0000313" key="2">
    <source>
        <dbReference type="Proteomes" id="UP000829694"/>
    </source>
</evidence>
<gene>
    <name evidence="1" type="primary">Maph19</name>
    <name evidence="1" type="ORF">H4Q86_019</name>
</gene>
<name>A0AAE7MLB2_9BBAC</name>
<dbReference type="EMBL" id="MT844067">
    <property type="protein sequence ID" value="QOD39982.1"/>
    <property type="molecule type" value="Genomic_DNA"/>
</dbReference>
<protein>
    <submittedName>
        <fullName evidence="1">Maph19</fullName>
    </submittedName>
</protein>
<dbReference type="KEGG" id="vg:80539383"/>
<reference evidence="1" key="1">
    <citation type="journal article" date="2020" name="Viruses">
        <title>Genome Analysis of a Novel Clade b Betabaculovirus Isolated from the Legume Pest Matsumuraeses phaseoli (Lepidoptera: Tortricidae).</title>
        <authorList>
            <person name="Shu R."/>
            <person name="Meng Q."/>
            <person name="Miao L."/>
            <person name="Liang H."/>
            <person name="Chen J."/>
            <person name="Xu Y."/>
            <person name="Cheng L."/>
            <person name="Jin W."/>
            <person name="Qin Q."/>
            <person name="Zhang H."/>
        </authorList>
    </citation>
    <scope>NUCLEOTIDE SEQUENCE</scope>
    <source>
        <strain evidence="1">IOZ01</strain>
    </source>
</reference>
<sequence>MNRQRTQSDVALQLSVINTMKHKFAMRSKHLERMANIEKDPRATLKELQKSRQEFLQNFCDKL</sequence>
<organism evidence="1 2">
    <name type="scientific">Matsumuraeses phaseoli granulovirus</name>
    <dbReference type="NCBI Taxonomy" id="2760664"/>
    <lineage>
        <taxon>Viruses</taxon>
        <taxon>Viruses incertae sedis</taxon>
        <taxon>Naldaviricetes</taxon>
        <taxon>Lefavirales</taxon>
        <taxon>Baculoviridae</taxon>
        <taxon>Betabaculovirus</taxon>
        <taxon>Betabaculovirus maphaseoli</taxon>
    </lineage>
</organism>
<keyword evidence="2" id="KW-1185">Reference proteome</keyword>
<dbReference type="Pfam" id="PF06034">
    <property type="entry name" value="DUF919"/>
    <property type="match status" value="1"/>
</dbReference>
<proteinExistence type="predicted"/>
<accession>A0AAE7MLB2</accession>
<dbReference type="RefSeq" id="YP_010800737.1">
    <property type="nucleotide sequence ID" value="NC_076905.1"/>
</dbReference>
<dbReference type="InterPro" id="IPR009265">
    <property type="entry name" value="AcMNPV_Orf29"/>
</dbReference>
<dbReference type="Proteomes" id="UP000829694">
    <property type="component" value="Segment"/>
</dbReference>